<reference evidence="2" key="1">
    <citation type="submission" date="2016-09" db="EMBL/GenBank/DDBJ databases">
        <authorList>
            <person name="Varghese N."/>
            <person name="Submissions S."/>
        </authorList>
    </citation>
    <scope>NUCLEOTIDE SEQUENCE [LARGE SCALE GENOMIC DNA]</scope>
    <source>
        <strain evidence="2">ANC 3699</strain>
    </source>
</reference>
<evidence type="ECO:0000313" key="2">
    <source>
        <dbReference type="Proteomes" id="UP000242317"/>
    </source>
</evidence>
<keyword evidence="2" id="KW-1185">Reference proteome</keyword>
<proteinExistence type="predicted"/>
<gene>
    <name evidence="1" type="ORF">SAMN05421749_11069</name>
</gene>
<sequence length="117" mass="13529">MNIEELFQQQNTLLNHKIELQNVHLVIDPLGNCFLSPHPLHDNQFPTLLISLDCENLETLLESHDDLGAWLGGNFPYHDRIDIHATLGLGTTKRQPLKLTKISKLTLYRYNQIYKIL</sequence>
<dbReference type="AlphaFoldDB" id="A0A1G6NQ21"/>
<name>A0A1G6NQ21_9GAMM</name>
<dbReference type="EMBL" id="FMYK01000010">
    <property type="protein sequence ID" value="SDC69808.1"/>
    <property type="molecule type" value="Genomic_DNA"/>
</dbReference>
<organism evidence="1 2">
    <name type="scientific">Acinetobacter marinus</name>
    <dbReference type="NCBI Taxonomy" id="281375"/>
    <lineage>
        <taxon>Bacteria</taxon>
        <taxon>Pseudomonadati</taxon>
        <taxon>Pseudomonadota</taxon>
        <taxon>Gammaproteobacteria</taxon>
        <taxon>Moraxellales</taxon>
        <taxon>Moraxellaceae</taxon>
        <taxon>Acinetobacter</taxon>
    </lineage>
</organism>
<protein>
    <submittedName>
        <fullName evidence="1">Uncharacterized protein</fullName>
    </submittedName>
</protein>
<dbReference type="RefSeq" id="WP_092621335.1">
    <property type="nucleotide sequence ID" value="NZ_FMYK01000010.1"/>
</dbReference>
<dbReference type="Proteomes" id="UP000242317">
    <property type="component" value="Unassembled WGS sequence"/>
</dbReference>
<accession>A0A1G6NQ21</accession>
<evidence type="ECO:0000313" key="1">
    <source>
        <dbReference type="EMBL" id="SDC69808.1"/>
    </source>
</evidence>